<protein>
    <submittedName>
        <fullName evidence="3">Esterase-like activity of phytase family protein</fullName>
    </submittedName>
</protein>
<feature type="chain" id="PRO_5046465127" evidence="1">
    <location>
        <begin position="25"/>
        <end position="303"/>
    </location>
</feature>
<dbReference type="RefSeq" id="WP_216033892.1">
    <property type="nucleotide sequence ID" value="NZ_JAHKNG010000026.1"/>
</dbReference>
<dbReference type="InterPro" id="IPR006311">
    <property type="entry name" value="TAT_signal"/>
</dbReference>
<evidence type="ECO:0000313" key="4">
    <source>
        <dbReference type="Proteomes" id="UP001166191"/>
    </source>
</evidence>
<feature type="domain" description="Phytase-like" evidence="2">
    <location>
        <begin position="48"/>
        <end position="288"/>
    </location>
</feature>
<dbReference type="Pfam" id="PF13449">
    <property type="entry name" value="Phytase-like"/>
    <property type="match status" value="1"/>
</dbReference>
<reference evidence="3" key="1">
    <citation type="submission" date="2021-06" db="EMBL/GenBank/DDBJ databases">
        <title>Paracoccus bacterium XHP0099 sp. nov., isolated from the surface waters of the Yellow Sea.</title>
        <authorList>
            <person name="Xue H."/>
            <person name="Zhang D."/>
        </authorList>
    </citation>
    <scope>NUCLEOTIDE SEQUENCE</scope>
    <source>
        <strain evidence="3">XHP0099</strain>
    </source>
</reference>
<name>A0ABS6AMZ7_9RHOB</name>
<accession>A0ABS6AMZ7</accession>
<keyword evidence="4" id="KW-1185">Reference proteome</keyword>
<evidence type="ECO:0000313" key="3">
    <source>
        <dbReference type="EMBL" id="MBU3031222.1"/>
    </source>
</evidence>
<sequence length="303" mass="33325">MPNRRRRALSAALAVFMSAALISAAGGPAPAATLDYVGTYVWHGGEASFGGFSGIEISPDGSGFHVLSDRAWLYWGSIERDPQGVIRGMSIAGRAHLRDGKGVPLKPGYLGDSEGLAIGGDGRIWVSFEGLDRLAAYDDPDAAAIRQPRPPDLPGMRVNAGLEALAIRRDGGLIALPERSGGEARPFPVLQFSEGEWRRLTEIRRDPRWLPVGADLGPDGFFYLLERDFRGVLGFASRVRRMRLTEDGPRDEEILLESQPLQYDNLEGLAVWHDGQGIRLTMVSDDNFLILQRTELVEYRLRD</sequence>
<dbReference type="InterPro" id="IPR027372">
    <property type="entry name" value="Phytase-like_dom"/>
</dbReference>
<keyword evidence="1" id="KW-0732">Signal</keyword>
<gene>
    <name evidence="3" type="ORF">KNW02_13950</name>
</gene>
<dbReference type="PIRSF" id="PIRSF031900">
    <property type="entry name" value="UCP031900"/>
    <property type="match status" value="1"/>
</dbReference>
<feature type="signal peptide" evidence="1">
    <location>
        <begin position="1"/>
        <end position="24"/>
    </location>
</feature>
<evidence type="ECO:0000256" key="1">
    <source>
        <dbReference type="SAM" id="SignalP"/>
    </source>
</evidence>
<dbReference type="InterPro" id="IPR014567">
    <property type="entry name" value="UCP031900"/>
</dbReference>
<dbReference type="PROSITE" id="PS51318">
    <property type="entry name" value="TAT"/>
    <property type="match status" value="1"/>
</dbReference>
<organism evidence="3 4">
    <name type="scientific">Paracoccus marinaquae</name>
    <dbReference type="NCBI Taxonomy" id="2841926"/>
    <lineage>
        <taxon>Bacteria</taxon>
        <taxon>Pseudomonadati</taxon>
        <taxon>Pseudomonadota</taxon>
        <taxon>Alphaproteobacteria</taxon>
        <taxon>Rhodobacterales</taxon>
        <taxon>Paracoccaceae</taxon>
        <taxon>Paracoccus</taxon>
    </lineage>
</organism>
<dbReference type="Proteomes" id="UP001166191">
    <property type="component" value="Unassembled WGS sequence"/>
</dbReference>
<dbReference type="EMBL" id="JAHKNG010000026">
    <property type="protein sequence ID" value="MBU3031222.1"/>
    <property type="molecule type" value="Genomic_DNA"/>
</dbReference>
<proteinExistence type="predicted"/>
<comment type="caution">
    <text evidence="3">The sequence shown here is derived from an EMBL/GenBank/DDBJ whole genome shotgun (WGS) entry which is preliminary data.</text>
</comment>
<evidence type="ECO:0000259" key="2">
    <source>
        <dbReference type="Pfam" id="PF13449"/>
    </source>
</evidence>